<reference evidence="2" key="1">
    <citation type="submission" date="2022-05" db="EMBL/GenBank/DDBJ databases">
        <authorList>
            <person name="Sun H.-N."/>
        </authorList>
    </citation>
    <scope>NUCLEOTIDE SEQUENCE</scope>
    <source>
        <strain evidence="2">HB14</strain>
    </source>
</reference>
<protein>
    <submittedName>
        <fullName evidence="2">PilZ domain-containing protein</fullName>
    </submittedName>
</protein>
<dbReference type="Gene3D" id="2.40.10.220">
    <property type="entry name" value="predicted glycosyltransferase like domains"/>
    <property type="match status" value="1"/>
</dbReference>
<dbReference type="EMBL" id="JAMFTH010000001">
    <property type="protein sequence ID" value="MCP8898447.1"/>
    <property type="molecule type" value="Genomic_DNA"/>
</dbReference>
<gene>
    <name evidence="2" type="ORF">M6D89_03950</name>
</gene>
<reference evidence="2" key="2">
    <citation type="submission" date="2023-01" db="EMBL/GenBank/DDBJ databases">
        <title>Gilvimarinus xylanilyticus HB14 isolated from Caulerpa lentillifera aquaculture base in Hainan, China.</title>
        <authorList>
            <person name="Zhang Y.-J."/>
        </authorList>
    </citation>
    <scope>NUCLEOTIDE SEQUENCE</scope>
    <source>
        <strain evidence="2">HB14</strain>
    </source>
</reference>
<name>A0A9X2I2S1_9GAMM</name>
<dbReference type="GO" id="GO:0035438">
    <property type="term" value="F:cyclic-di-GMP binding"/>
    <property type="evidence" value="ECO:0007669"/>
    <property type="project" value="InterPro"/>
</dbReference>
<accession>A0A9X2I2S1</accession>
<dbReference type="AlphaFoldDB" id="A0A9X2I2S1"/>
<evidence type="ECO:0000313" key="2">
    <source>
        <dbReference type="EMBL" id="MCP8898447.1"/>
    </source>
</evidence>
<dbReference type="SUPFAM" id="SSF141371">
    <property type="entry name" value="PilZ domain-like"/>
    <property type="match status" value="1"/>
</dbReference>
<dbReference type="RefSeq" id="WP_253966724.1">
    <property type="nucleotide sequence ID" value="NZ_JAMFTH010000001.1"/>
</dbReference>
<evidence type="ECO:0000313" key="3">
    <source>
        <dbReference type="Proteomes" id="UP001139319"/>
    </source>
</evidence>
<proteinExistence type="predicted"/>
<comment type="caution">
    <text evidence="2">The sequence shown here is derived from an EMBL/GenBank/DDBJ whole genome shotgun (WGS) entry which is preliminary data.</text>
</comment>
<evidence type="ECO:0000259" key="1">
    <source>
        <dbReference type="Pfam" id="PF07238"/>
    </source>
</evidence>
<dbReference type="Proteomes" id="UP001139319">
    <property type="component" value="Unassembled WGS sequence"/>
</dbReference>
<dbReference type="InterPro" id="IPR009875">
    <property type="entry name" value="PilZ_domain"/>
</dbReference>
<organism evidence="2 3">
    <name type="scientific">Gilvimarinus xylanilyticus</name>
    <dbReference type="NCBI Taxonomy" id="2944139"/>
    <lineage>
        <taxon>Bacteria</taxon>
        <taxon>Pseudomonadati</taxon>
        <taxon>Pseudomonadota</taxon>
        <taxon>Gammaproteobacteria</taxon>
        <taxon>Cellvibrionales</taxon>
        <taxon>Cellvibrionaceae</taxon>
        <taxon>Gilvimarinus</taxon>
    </lineage>
</organism>
<sequence length="115" mass="12650">MEHRASPRTNTDLLVEIISPCGDRAAGRIKNLSLLGVFISSNPDPYRLYQSLTVLVHLADAVYTLKGQIVRKQANGIALELEASAASYHQSSGLLRAVKQEMTEEQSMKGRIVNQ</sequence>
<feature type="domain" description="PilZ" evidence="1">
    <location>
        <begin position="3"/>
        <end position="84"/>
    </location>
</feature>
<dbReference type="Pfam" id="PF07238">
    <property type="entry name" value="PilZ"/>
    <property type="match status" value="1"/>
</dbReference>
<keyword evidence="3" id="KW-1185">Reference proteome</keyword>